<dbReference type="Gene3D" id="2.170.130.10">
    <property type="entry name" value="TonB-dependent receptor, plug domain"/>
    <property type="match status" value="1"/>
</dbReference>
<accession>A0A930BA92</accession>
<dbReference type="PANTHER" id="PTHR30069:SF29">
    <property type="entry name" value="HEMOGLOBIN AND HEMOGLOBIN-HAPTOGLOBIN-BINDING PROTEIN 1-RELATED"/>
    <property type="match status" value="1"/>
</dbReference>
<feature type="signal peptide" evidence="12">
    <location>
        <begin position="1"/>
        <end position="21"/>
    </location>
</feature>
<evidence type="ECO:0000256" key="1">
    <source>
        <dbReference type="ARBA" id="ARBA00004571"/>
    </source>
</evidence>
<feature type="domain" description="TonB-dependent receptor plug" evidence="14">
    <location>
        <begin position="41"/>
        <end position="155"/>
    </location>
</feature>
<dbReference type="Pfam" id="PF00593">
    <property type="entry name" value="TonB_dep_Rec_b-barrel"/>
    <property type="match status" value="1"/>
</dbReference>
<evidence type="ECO:0000256" key="7">
    <source>
        <dbReference type="ARBA" id="ARBA00023136"/>
    </source>
</evidence>
<keyword evidence="7 10" id="KW-0472">Membrane</keyword>
<evidence type="ECO:0000256" key="2">
    <source>
        <dbReference type="ARBA" id="ARBA00022448"/>
    </source>
</evidence>
<evidence type="ECO:0000256" key="12">
    <source>
        <dbReference type="SAM" id="SignalP"/>
    </source>
</evidence>
<feature type="domain" description="TonB-dependent receptor-like beta-barrel" evidence="13">
    <location>
        <begin position="265"/>
        <end position="659"/>
    </location>
</feature>
<comment type="similarity">
    <text evidence="10 11">Belongs to the TonB-dependent receptor family.</text>
</comment>
<keyword evidence="2 10" id="KW-0813">Transport</keyword>
<dbReference type="InterPro" id="IPR037066">
    <property type="entry name" value="Plug_dom_sf"/>
</dbReference>
<proteinExistence type="inferred from homology"/>
<comment type="caution">
    <text evidence="15">The sequence shown here is derived from an EMBL/GenBank/DDBJ whole genome shotgun (WGS) entry which is preliminary data.</text>
</comment>
<dbReference type="GO" id="GO:0015344">
    <property type="term" value="F:siderophore uptake transmembrane transporter activity"/>
    <property type="evidence" value="ECO:0007669"/>
    <property type="project" value="TreeGrafter"/>
</dbReference>
<comment type="subcellular location">
    <subcellularLocation>
        <location evidence="1 10">Cell outer membrane</location>
        <topology evidence="1 10">Multi-pass membrane protein</topology>
    </subcellularLocation>
</comment>
<dbReference type="GO" id="GO:0044718">
    <property type="term" value="P:siderophore transmembrane transport"/>
    <property type="evidence" value="ECO:0007669"/>
    <property type="project" value="TreeGrafter"/>
</dbReference>
<evidence type="ECO:0000256" key="10">
    <source>
        <dbReference type="PROSITE-ProRule" id="PRU01360"/>
    </source>
</evidence>
<dbReference type="SUPFAM" id="SSF56935">
    <property type="entry name" value="Porins"/>
    <property type="match status" value="1"/>
</dbReference>
<evidence type="ECO:0000256" key="9">
    <source>
        <dbReference type="ARBA" id="ARBA00023237"/>
    </source>
</evidence>
<evidence type="ECO:0000256" key="6">
    <source>
        <dbReference type="ARBA" id="ARBA00023077"/>
    </source>
</evidence>
<evidence type="ECO:0000313" key="15">
    <source>
        <dbReference type="EMBL" id="MBF1129418.1"/>
    </source>
</evidence>
<dbReference type="Pfam" id="PF07715">
    <property type="entry name" value="Plug"/>
    <property type="match status" value="1"/>
</dbReference>
<keyword evidence="5 12" id="KW-0732">Signal</keyword>
<evidence type="ECO:0000259" key="14">
    <source>
        <dbReference type="Pfam" id="PF07715"/>
    </source>
</evidence>
<evidence type="ECO:0000256" key="8">
    <source>
        <dbReference type="ARBA" id="ARBA00023170"/>
    </source>
</evidence>
<dbReference type="EMBL" id="JABZMK010000023">
    <property type="protein sequence ID" value="MBF1129418.1"/>
    <property type="molecule type" value="Genomic_DNA"/>
</dbReference>
<dbReference type="InterPro" id="IPR036942">
    <property type="entry name" value="Beta-barrel_TonB_sf"/>
</dbReference>
<feature type="chain" id="PRO_5037250743" evidence="12">
    <location>
        <begin position="22"/>
        <end position="682"/>
    </location>
</feature>
<dbReference type="PROSITE" id="PS52016">
    <property type="entry name" value="TONB_DEPENDENT_REC_3"/>
    <property type="match status" value="1"/>
</dbReference>
<dbReference type="PANTHER" id="PTHR30069">
    <property type="entry name" value="TONB-DEPENDENT OUTER MEMBRANE RECEPTOR"/>
    <property type="match status" value="1"/>
</dbReference>
<evidence type="ECO:0000256" key="3">
    <source>
        <dbReference type="ARBA" id="ARBA00022452"/>
    </source>
</evidence>
<keyword evidence="8 15" id="KW-0675">Receptor</keyword>
<dbReference type="InterPro" id="IPR000531">
    <property type="entry name" value="Beta-barrel_TonB"/>
</dbReference>
<organism evidence="15 16">
    <name type="scientific">Dialister invisus</name>
    <dbReference type="NCBI Taxonomy" id="218538"/>
    <lineage>
        <taxon>Bacteria</taxon>
        <taxon>Bacillati</taxon>
        <taxon>Bacillota</taxon>
        <taxon>Negativicutes</taxon>
        <taxon>Veillonellales</taxon>
        <taxon>Veillonellaceae</taxon>
        <taxon>Dialister</taxon>
    </lineage>
</organism>
<name>A0A930BA92_9FIRM</name>
<evidence type="ECO:0000256" key="11">
    <source>
        <dbReference type="RuleBase" id="RU003357"/>
    </source>
</evidence>
<dbReference type="InterPro" id="IPR039426">
    <property type="entry name" value="TonB-dep_rcpt-like"/>
</dbReference>
<evidence type="ECO:0000259" key="13">
    <source>
        <dbReference type="Pfam" id="PF00593"/>
    </source>
</evidence>
<evidence type="ECO:0000256" key="5">
    <source>
        <dbReference type="ARBA" id="ARBA00022729"/>
    </source>
</evidence>
<dbReference type="GO" id="GO:0009279">
    <property type="term" value="C:cell outer membrane"/>
    <property type="evidence" value="ECO:0007669"/>
    <property type="project" value="UniProtKB-SubCell"/>
</dbReference>
<dbReference type="AlphaFoldDB" id="A0A930BA92"/>
<keyword evidence="9 10" id="KW-0998">Cell outer membrane</keyword>
<dbReference type="Proteomes" id="UP000757890">
    <property type="component" value="Unassembled WGS sequence"/>
</dbReference>
<sequence>MKTILAVSVFASLSLPVMSVAASVYEMPAVLVTAERTEAEIRKEPQSAEIVTSEDIKRSGAYDMRSALSSVLNLSVERSRPAKNAGMGGHQVMLRGMNTNHTLVLVDGKRMADEDTSVTQNFYVLDRISMDRIDRVEIVRGASSALYGSDAMGGVINIITKKPEKREVIVSAAAGTNELKNSYRFDLGKEGRWSNAFDVSFIKIRPVSYQEDSKMFITFPGMPPSHGGAAVLTKGINTPDAGNRRLFHWTGLYDFENSVQGRLRFDAGYFNESVHSSYADADLRMRGMKVPVYRGRRENISRDGFDFSAEYTGRTGKNDYMVRAGMSRMKKDSYSYNGRHLQGLPPFLAGHLNRYFPKENSDNARYSTYFLEAKDTVKSERHTFTFGGDYRNIAYEGTRLADNAAGLSKKRESHSADHVAVYVSDLWQANDRLFITPSLRFEHHNRFGSSLSPRLGLTYEPDSRTRFKVNYGKGFKAPTISELYIKLHHFVNVYGNPDLEAEKSRSWDAGIEWERGRSFGRVTYFDNRVKNLIDAQPSGRNNDWFYQNISRGDIHGVETEWGYHVSDRLTFKVGHVYLDAKGAMTGKAEARLDNRARNTFSTCFLYDDHEKYGWSGSVKSYFLGDYQFDGKDYSYHTLDISARKKWGEKFSATLALYNIFGRKVDDLYLGGREWAIGAEMKF</sequence>
<dbReference type="CDD" id="cd01347">
    <property type="entry name" value="ligand_gated_channel"/>
    <property type="match status" value="1"/>
</dbReference>
<keyword evidence="6 11" id="KW-0798">TonB box</keyword>
<gene>
    <name evidence="15" type="ORF">HXL70_05155</name>
</gene>
<protein>
    <submittedName>
        <fullName evidence="15">TonB-dependent receptor</fullName>
    </submittedName>
</protein>
<dbReference type="InterPro" id="IPR012910">
    <property type="entry name" value="Plug_dom"/>
</dbReference>
<dbReference type="Gene3D" id="2.40.170.20">
    <property type="entry name" value="TonB-dependent receptor, beta-barrel domain"/>
    <property type="match status" value="1"/>
</dbReference>
<keyword evidence="4 10" id="KW-0812">Transmembrane</keyword>
<reference evidence="15" key="1">
    <citation type="submission" date="2020-04" db="EMBL/GenBank/DDBJ databases">
        <title>Deep metagenomics examines the oral microbiome during advanced dental caries in children, revealing novel taxa and co-occurrences with host molecules.</title>
        <authorList>
            <person name="Baker J.L."/>
            <person name="Morton J.T."/>
            <person name="Dinis M."/>
            <person name="Alvarez R."/>
            <person name="Tran N.C."/>
            <person name="Knight R."/>
            <person name="Edlund A."/>
        </authorList>
    </citation>
    <scope>NUCLEOTIDE SEQUENCE</scope>
    <source>
        <strain evidence="15">JCVI_32_bin.14</strain>
    </source>
</reference>
<keyword evidence="3 10" id="KW-1134">Transmembrane beta strand</keyword>
<evidence type="ECO:0000313" key="16">
    <source>
        <dbReference type="Proteomes" id="UP000757890"/>
    </source>
</evidence>
<evidence type="ECO:0000256" key="4">
    <source>
        <dbReference type="ARBA" id="ARBA00022692"/>
    </source>
</evidence>